<dbReference type="Pfam" id="PF02416">
    <property type="entry name" value="TatA_B_E"/>
    <property type="match status" value="1"/>
</dbReference>
<dbReference type="GO" id="GO:0043953">
    <property type="term" value="P:protein transport by the Tat complex"/>
    <property type="evidence" value="ECO:0007669"/>
    <property type="project" value="UniProtKB-UniRule"/>
</dbReference>
<keyword evidence="8 9" id="KW-0472">Membrane</keyword>
<dbReference type="EMBL" id="QETF01000011">
    <property type="protein sequence ID" value="PWG16602.1"/>
    <property type="molecule type" value="Genomic_DNA"/>
</dbReference>
<dbReference type="Proteomes" id="UP000245293">
    <property type="component" value="Unassembled WGS sequence"/>
</dbReference>
<keyword evidence="2 9" id="KW-0813">Transport</keyword>
<dbReference type="InterPro" id="IPR003369">
    <property type="entry name" value="TatA/B/E"/>
</dbReference>
<dbReference type="Gene3D" id="1.20.5.3310">
    <property type="match status" value="1"/>
</dbReference>
<dbReference type="OrthoDB" id="7206969at2"/>
<keyword evidence="7 9" id="KW-0811">Translocation</keyword>
<proteinExistence type="inferred from homology"/>
<evidence type="ECO:0000256" key="6">
    <source>
        <dbReference type="ARBA" id="ARBA00022989"/>
    </source>
</evidence>
<feature type="compositionally biased region" description="Low complexity" evidence="10">
    <location>
        <begin position="70"/>
        <end position="79"/>
    </location>
</feature>
<comment type="similarity">
    <text evidence="9">Belongs to the TatB family.</text>
</comment>
<dbReference type="NCBIfam" id="TIGR01410">
    <property type="entry name" value="tatB"/>
    <property type="match status" value="1"/>
</dbReference>
<dbReference type="PANTHER" id="PTHR33162:SF1">
    <property type="entry name" value="SEC-INDEPENDENT PROTEIN TRANSLOCASE PROTEIN TATA, CHLOROPLASTIC"/>
    <property type="match status" value="1"/>
</dbReference>
<keyword evidence="4 9" id="KW-0812">Transmembrane</keyword>
<dbReference type="InterPro" id="IPR018448">
    <property type="entry name" value="TatB"/>
</dbReference>
<comment type="caution">
    <text evidence="12">The sequence shown here is derived from an EMBL/GenBank/DDBJ whole genome shotgun (WGS) entry which is preliminary data.</text>
</comment>
<evidence type="ECO:0000313" key="13">
    <source>
        <dbReference type="Proteomes" id="UP000245293"/>
    </source>
</evidence>
<dbReference type="GO" id="GO:0008320">
    <property type="term" value="F:protein transmembrane transporter activity"/>
    <property type="evidence" value="ECO:0007669"/>
    <property type="project" value="UniProtKB-UniRule"/>
</dbReference>
<feature type="compositionally biased region" description="Basic and acidic residues" evidence="10">
    <location>
        <begin position="92"/>
        <end position="125"/>
    </location>
</feature>
<keyword evidence="6 9" id="KW-1133">Transmembrane helix</keyword>
<dbReference type="AlphaFoldDB" id="A0A2V1P5U9"/>
<evidence type="ECO:0000256" key="10">
    <source>
        <dbReference type="SAM" id="MobiDB-lite"/>
    </source>
</evidence>
<keyword evidence="3 9" id="KW-1003">Cell membrane</keyword>
<dbReference type="PRINTS" id="PR01506">
    <property type="entry name" value="TATBPROTEIN"/>
</dbReference>
<evidence type="ECO:0000256" key="3">
    <source>
        <dbReference type="ARBA" id="ARBA00022475"/>
    </source>
</evidence>
<evidence type="ECO:0000256" key="4">
    <source>
        <dbReference type="ARBA" id="ARBA00022692"/>
    </source>
</evidence>
<gene>
    <name evidence="9 12" type="primary">tatB</name>
    <name evidence="12" type="ORF">DFK10_10685</name>
</gene>
<evidence type="ECO:0000256" key="5">
    <source>
        <dbReference type="ARBA" id="ARBA00022927"/>
    </source>
</evidence>
<evidence type="ECO:0000313" key="12">
    <source>
        <dbReference type="EMBL" id="PWG16602.1"/>
    </source>
</evidence>
<name>A0A2V1P5U9_9RHOB</name>
<protein>
    <recommendedName>
        <fullName evidence="9">Sec-independent protein translocase protein TatB</fullName>
    </recommendedName>
</protein>
<reference evidence="13" key="1">
    <citation type="submission" date="2018-05" db="EMBL/GenBank/DDBJ databases">
        <authorList>
            <person name="Du Z."/>
            <person name="Wang X."/>
        </authorList>
    </citation>
    <scope>NUCLEOTIDE SEQUENCE [LARGE SCALE GENOMIC DNA]</scope>
    <source>
        <strain evidence="13">WDS4C29</strain>
    </source>
</reference>
<dbReference type="HAMAP" id="MF_00237">
    <property type="entry name" value="TatB"/>
    <property type="match status" value="1"/>
</dbReference>
<evidence type="ECO:0000256" key="1">
    <source>
        <dbReference type="ARBA" id="ARBA00004167"/>
    </source>
</evidence>
<feature type="region of interest" description="Disordered" evidence="10">
    <location>
        <begin position="70"/>
        <end position="153"/>
    </location>
</feature>
<evidence type="ECO:0000256" key="11">
    <source>
        <dbReference type="SAM" id="Phobius"/>
    </source>
</evidence>
<keyword evidence="13" id="KW-1185">Reference proteome</keyword>
<comment type="subcellular location">
    <subcellularLocation>
        <location evidence="9">Cell membrane</location>
        <topology evidence="9">Single-pass membrane protein</topology>
    </subcellularLocation>
    <subcellularLocation>
        <location evidence="1">Membrane</location>
        <topology evidence="1">Single-pass membrane protein</topology>
    </subcellularLocation>
</comment>
<evidence type="ECO:0000256" key="7">
    <source>
        <dbReference type="ARBA" id="ARBA00023010"/>
    </source>
</evidence>
<dbReference type="PANTHER" id="PTHR33162">
    <property type="entry name" value="SEC-INDEPENDENT PROTEIN TRANSLOCASE PROTEIN TATA, CHLOROPLASTIC"/>
    <property type="match status" value="1"/>
</dbReference>
<dbReference type="RefSeq" id="WP_109389021.1">
    <property type="nucleotide sequence ID" value="NZ_QETF01000011.1"/>
</dbReference>
<evidence type="ECO:0000256" key="8">
    <source>
        <dbReference type="ARBA" id="ARBA00023136"/>
    </source>
</evidence>
<keyword evidence="5 9" id="KW-0653">Protein transport</keyword>
<accession>A0A2V1P5U9</accession>
<evidence type="ECO:0000256" key="2">
    <source>
        <dbReference type="ARBA" id="ARBA00022448"/>
    </source>
</evidence>
<comment type="subunit">
    <text evidence="9">The Tat system comprises two distinct complexes: a TatABC complex, containing multiple copies of TatA, TatB and TatC subunits, and a separate TatA complex, containing only TatA subunits. Substrates initially bind to the TatABC complex, which probably triggers association of the separate TatA complex to form the active translocon.</text>
</comment>
<evidence type="ECO:0000256" key="9">
    <source>
        <dbReference type="HAMAP-Rule" id="MF_00237"/>
    </source>
</evidence>
<dbReference type="GO" id="GO:0033281">
    <property type="term" value="C:TAT protein transport complex"/>
    <property type="evidence" value="ECO:0007669"/>
    <property type="project" value="UniProtKB-UniRule"/>
</dbReference>
<organism evidence="12 13">
    <name type="scientific">Salibaculum griseiflavum</name>
    <dbReference type="NCBI Taxonomy" id="1914409"/>
    <lineage>
        <taxon>Bacteria</taxon>
        <taxon>Pseudomonadati</taxon>
        <taxon>Pseudomonadota</taxon>
        <taxon>Alphaproteobacteria</taxon>
        <taxon>Rhodobacterales</taxon>
        <taxon>Roseobacteraceae</taxon>
        <taxon>Salibaculum</taxon>
    </lineage>
</organism>
<feature type="transmembrane region" description="Helical" evidence="11">
    <location>
        <begin position="6"/>
        <end position="32"/>
    </location>
</feature>
<comment type="function">
    <text evidence="9">Part of the twin-arginine translocation (Tat) system that transports large folded proteins containing a characteristic twin-arginine motif in their signal peptide across membranes. Together with TatC, TatB is part of a receptor directly interacting with Tat signal peptides. TatB may form an oligomeric binding site that transiently accommodates folded Tat precursor proteins before their translocation.</text>
</comment>
<sequence length="153" mass="16148">MPDIGWTELLVIGIVALIVVGPKDLPGLFRAFGRFTGKMRRMAREFSSAMNAAADESGVRDIDKTIRAAANPAKAASDAVKGTAKSAMKPGGETERLSKERKEAAEKIRENAARMAEERMAREAAEAEAAAGEAEEGDATATDTPAKPTKDSA</sequence>